<gene>
    <name evidence="1" type="ORF">CLOLEP_02640</name>
</gene>
<protein>
    <submittedName>
        <fullName evidence="1">Uncharacterized protein</fullName>
    </submittedName>
</protein>
<reference evidence="1 2" key="2">
    <citation type="submission" date="2007-08" db="EMBL/GenBank/DDBJ databases">
        <authorList>
            <person name="Fulton L."/>
            <person name="Clifton S."/>
            <person name="Fulton B."/>
            <person name="Xu J."/>
            <person name="Minx P."/>
            <person name="Pepin K.H."/>
            <person name="Johnson M."/>
            <person name="Thiruvilangam P."/>
            <person name="Bhonagiri V."/>
            <person name="Nash W.E."/>
            <person name="Wang C."/>
            <person name="Mardis E.R."/>
            <person name="Wilson R.K."/>
        </authorList>
    </citation>
    <scope>NUCLEOTIDE SEQUENCE [LARGE SCALE GENOMIC DNA]</scope>
    <source>
        <strain evidence="1 2">DSM 753</strain>
    </source>
</reference>
<dbReference type="Proteomes" id="UP000003490">
    <property type="component" value="Unassembled WGS sequence"/>
</dbReference>
<evidence type="ECO:0000313" key="1">
    <source>
        <dbReference type="EMBL" id="EDO61028.1"/>
    </source>
</evidence>
<dbReference type="AlphaFoldDB" id="A7VVM8"/>
<organism evidence="1 2">
    <name type="scientific">[Clostridium] leptum DSM 753</name>
    <dbReference type="NCBI Taxonomy" id="428125"/>
    <lineage>
        <taxon>Bacteria</taxon>
        <taxon>Bacillati</taxon>
        <taxon>Bacillota</taxon>
        <taxon>Clostridia</taxon>
        <taxon>Eubacteriales</taxon>
        <taxon>Oscillospiraceae</taxon>
        <taxon>Oscillospiraceae incertae sedis</taxon>
    </lineage>
</organism>
<comment type="caution">
    <text evidence="1">The sequence shown here is derived from an EMBL/GenBank/DDBJ whole genome shotgun (WGS) entry which is preliminary data.</text>
</comment>
<reference evidence="1 2" key="1">
    <citation type="submission" date="2007-08" db="EMBL/GenBank/DDBJ databases">
        <title>Draft genome sequence of Clostridium leptum (DSM 753).</title>
        <authorList>
            <person name="Sudarsanam P."/>
            <person name="Ley R."/>
            <person name="Guruge J."/>
            <person name="Turnbaugh P.J."/>
            <person name="Mahowald M."/>
            <person name="Liep D."/>
            <person name="Gordon J."/>
        </authorList>
    </citation>
    <scope>NUCLEOTIDE SEQUENCE [LARGE SCALE GENOMIC DNA]</scope>
    <source>
        <strain evidence="1 2">DSM 753</strain>
    </source>
</reference>
<dbReference type="HOGENOM" id="CLU_3097392_0_0_9"/>
<accession>A7VVM8</accession>
<sequence length="51" mass="5748">MAASPDKINMRRQNCRRMTFKFQLGLPRAAAEDLNKLLGCGTGVRKRRVNG</sequence>
<dbReference type="EMBL" id="ABCB02000019">
    <property type="protein sequence ID" value="EDO61028.1"/>
    <property type="molecule type" value="Genomic_DNA"/>
</dbReference>
<evidence type="ECO:0000313" key="2">
    <source>
        <dbReference type="Proteomes" id="UP000003490"/>
    </source>
</evidence>
<name>A7VVM8_9FIRM</name>
<proteinExistence type="predicted"/>